<evidence type="ECO:0000313" key="2">
    <source>
        <dbReference type="EMBL" id="MBB3836281.1"/>
    </source>
</evidence>
<reference evidence="2 3" key="1">
    <citation type="submission" date="2020-08" db="EMBL/GenBank/DDBJ databases">
        <title>Genomic Encyclopedia of Type Strains, Phase IV (KMG-IV): sequencing the most valuable type-strain genomes for metagenomic binning, comparative biology and taxonomic classification.</title>
        <authorList>
            <person name="Goeker M."/>
        </authorList>
    </citation>
    <scope>NUCLEOTIDE SEQUENCE [LARGE SCALE GENOMIC DNA]</scope>
    <source>
        <strain evidence="2 3">DSM 17976</strain>
    </source>
</reference>
<keyword evidence="1" id="KW-0812">Transmembrane</keyword>
<name>A0A7W6ENE8_9BACT</name>
<dbReference type="AlphaFoldDB" id="A0A7W6ENE8"/>
<comment type="caution">
    <text evidence="2">The sequence shown here is derived from an EMBL/GenBank/DDBJ whole genome shotgun (WGS) entry which is preliminary data.</text>
</comment>
<gene>
    <name evidence="2" type="ORF">FHS57_000263</name>
</gene>
<evidence type="ECO:0000256" key="1">
    <source>
        <dbReference type="SAM" id="Phobius"/>
    </source>
</evidence>
<organism evidence="2 3">
    <name type="scientific">Runella defluvii</name>
    <dbReference type="NCBI Taxonomy" id="370973"/>
    <lineage>
        <taxon>Bacteria</taxon>
        <taxon>Pseudomonadati</taxon>
        <taxon>Bacteroidota</taxon>
        <taxon>Cytophagia</taxon>
        <taxon>Cytophagales</taxon>
        <taxon>Spirosomataceae</taxon>
        <taxon>Runella</taxon>
    </lineage>
</organism>
<evidence type="ECO:0000313" key="3">
    <source>
        <dbReference type="Proteomes" id="UP000541352"/>
    </source>
</evidence>
<proteinExistence type="predicted"/>
<keyword evidence="1" id="KW-0472">Membrane</keyword>
<keyword evidence="1" id="KW-1133">Transmembrane helix</keyword>
<feature type="transmembrane region" description="Helical" evidence="1">
    <location>
        <begin position="125"/>
        <end position="153"/>
    </location>
</feature>
<dbReference type="Proteomes" id="UP000541352">
    <property type="component" value="Unassembled WGS sequence"/>
</dbReference>
<sequence>MIVSSPNSPQTSAMELRAIHLGFAELISETQRFINQHWIKVGVLNLIAAFGRLAQGGGFGVISPWLFALIDVLVVVARLGLIVLVLGQGSWQAGVKQIVLFPKRITTEGGLLWKQLKLNVFWNKIAFSVNFIVIMIIGTVTNLSIQLFTHLFFFNWLKSHQFIAPKTTAWGVIQFLGNLSITPFTVVFMVLVAIFLVRKPEQR</sequence>
<feature type="transmembrane region" description="Helical" evidence="1">
    <location>
        <begin position="65"/>
        <end position="86"/>
    </location>
</feature>
<feature type="transmembrane region" description="Helical" evidence="1">
    <location>
        <begin position="173"/>
        <end position="197"/>
    </location>
</feature>
<dbReference type="RefSeq" id="WP_183971053.1">
    <property type="nucleotide sequence ID" value="NZ_JACIBY010000001.1"/>
</dbReference>
<dbReference type="EMBL" id="JACIBY010000001">
    <property type="protein sequence ID" value="MBB3836281.1"/>
    <property type="molecule type" value="Genomic_DNA"/>
</dbReference>
<keyword evidence="3" id="KW-1185">Reference proteome</keyword>
<accession>A0A7W6ENE8</accession>
<protein>
    <recommendedName>
        <fullName evidence="4">Glycerophosphoryl diester phosphodiesterase membrane domain-containing protein</fullName>
    </recommendedName>
</protein>
<evidence type="ECO:0008006" key="4">
    <source>
        <dbReference type="Google" id="ProtNLM"/>
    </source>
</evidence>